<dbReference type="Pfam" id="PF07963">
    <property type="entry name" value="N_methyl"/>
    <property type="match status" value="1"/>
</dbReference>
<keyword evidence="1" id="KW-0472">Membrane</keyword>
<keyword evidence="1" id="KW-0812">Transmembrane</keyword>
<keyword evidence="3" id="KW-1185">Reference proteome</keyword>
<protein>
    <submittedName>
        <fullName evidence="2">Type-IV pilin</fullName>
    </submittedName>
</protein>
<evidence type="ECO:0000256" key="1">
    <source>
        <dbReference type="SAM" id="Phobius"/>
    </source>
</evidence>
<evidence type="ECO:0000313" key="3">
    <source>
        <dbReference type="Proteomes" id="UP000054877"/>
    </source>
</evidence>
<dbReference type="PANTHER" id="PTHR30093">
    <property type="entry name" value="GENERAL SECRETION PATHWAY PROTEIN G"/>
    <property type="match status" value="1"/>
</dbReference>
<dbReference type="Proteomes" id="UP000054877">
    <property type="component" value="Unassembled WGS sequence"/>
</dbReference>
<proteinExistence type="predicted"/>
<dbReference type="InterPro" id="IPR045584">
    <property type="entry name" value="Pilin-like"/>
</dbReference>
<dbReference type="PANTHER" id="PTHR30093:SF47">
    <property type="entry name" value="TYPE IV PILUS NON-CORE MINOR PILIN PILE"/>
    <property type="match status" value="1"/>
</dbReference>
<dbReference type="SUPFAM" id="SSF54523">
    <property type="entry name" value="Pili subunits"/>
    <property type="match status" value="1"/>
</dbReference>
<dbReference type="AlphaFoldDB" id="A0A0W0YWV8"/>
<dbReference type="OrthoDB" id="5296638at2"/>
<dbReference type="RefSeq" id="WP_058484651.1">
    <property type="nucleotide sequence ID" value="NZ_CAAAII010000012.1"/>
</dbReference>
<evidence type="ECO:0000313" key="2">
    <source>
        <dbReference type="EMBL" id="KTD61118.1"/>
    </source>
</evidence>
<dbReference type="EMBL" id="LNYX01000034">
    <property type="protein sequence ID" value="KTD61118.1"/>
    <property type="molecule type" value="Genomic_DNA"/>
</dbReference>
<dbReference type="GO" id="GO:0043683">
    <property type="term" value="P:type IV pilus assembly"/>
    <property type="evidence" value="ECO:0007669"/>
    <property type="project" value="InterPro"/>
</dbReference>
<dbReference type="PATRIC" id="fig|452.5.peg.3031"/>
<keyword evidence="1" id="KW-1133">Transmembrane helix</keyword>
<dbReference type="InterPro" id="IPR012902">
    <property type="entry name" value="N_methyl_site"/>
</dbReference>
<dbReference type="Gene3D" id="3.30.700.10">
    <property type="entry name" value="Glycoprotein, Type 4 Pilin"/>
    <property type="match status" value="1"/>
</dbReference>
<dbReference type="NCBIfam" id="TIGR02532">
    <property type="entry name" value="IV_pilin_GFxxxE"/>
    <property type="match status" value="1"/>
</dbReference>
<organism evidence="2 3">
    <name type="scientific">Legionella spiritensis</name>
    <dbReference type="NCBI Taxonomy" id="452"/>
    <lineage>
        <taxon>Bacteria</taxon>
        <taxon>Pseudomonadati</taxon>
        <taxon>Pseudomonadota</taxon>
        <taxon>Gammaproteobacteria</taxon>
        <taxon>Legionellales</taxon>
        <taxon>Legionellaceae</taxon>
        <taxon>Legionella</taxon>
    </lineage>
</organism>
<dbReference type="STRING" id="452.Lspi_2738"/>
<comment type="caution">
    <text evidence="2">The sequence shown here is derived from an EMBL/GenBank/DDBJ whole genome shotgun (WGS) entry which is preliminary data.</text>
</comment>
<feature type="transmembrane region" description="Helical" evidence="1">
    <location>
        <begin position="20"/>
        <end position="41"/>
    </location>
</feature>
<name>A0A0W0YWV8_LEGSP</name>
<gene>
    <name evidence="2" type="primary">pilE</name>
    <name evidence="2" type="ORF">Lspi_2738</name>
</gene>
<dbReference type="Pfam" id="PF16732">
    <property type="entry name" value="ComP_DUS"/>
    <property type="match status" value="1"/>
</dbReference>
<sequence>MTGIYKLSRVGTRGFTLTELLVAMVIVGILASIAYPSYLSYLQRSRRTDAMTALATDQVILERCYAQNFSYNQACGAMPAFPHASTQGFYTITISNLGPTTYTLTATPTGAQASDTTCSSFSVDQANTRTAVDNGGTAQTSCWNS</sequence>
<accession>A0A0W0YWV8</accession>
<reference evidence="2 3" key="1">
    <citation type="submission" date="2015-11" db="EMBL/GenBank/DDBJ databases">
        <title>Genomic analysis of 38 Legionella species identifies large and diverse effector repertoires.</title>
        <authorList>
            <person name="Burstein D."/>
            <person name="Amaro F."/>
            <person name="Zusman T."/>
            <person name="Lifshitz Z."/>
            <person name="Cohen O."/>
            <person name="Gilbert J.A."/>
            <person name="Pupko T."/>
            <person name="Shuman H.A."/>
            <person name="Segal G."/>
        </authorList>
    </citation>
    <scope>NUCLEOTIDE SEQUENCE [LARGE SCALE GENOMIC DNA]</scope>
    <source>
        <strain evidence="2 3">Mt.St.Helens-9</strain>
    </source>
</reference>
<dbReference type="InterPro" id="IPR031982">
    <property type="entry name" value="PilE-like"/>
</dbReference>